<organism evidence="1 2">
    <name type="scientific">Aphanomyces astaci</name>
    <name type="common">Crayfish plague agent</name>
    <dbReference type="NCBI Taxonomy" id="112090"/>
    <lineage>
        <taxon>Eukaryota</taxon>
        <taxon>Sar</taxon>
        <taxon>Stramenopiles</taxon>
        <taxon>Oomycota</taxon>
        <taxon>Saprolegniomycetes</taxon>
        <taxon>Saprolegniales</taxon>
        <taxon>Verrucalvaceae</taxon>
        <taxon>Aphanomyces</taxon>
    </lineage>
</organism>
<dbReference type="Proteomes" id="UP000469452">
    <property type="component" value="Unassembled WGS sequence"/>
</dbReference>
<dbReference type="AlphaFoldDB" id="A0A6A5AJ68"/>
<evidence type="ECO:0000313" key="1">
    <source>
        <dbReference type="EMBL" id="KAF0749353.1"/>
    </source>
</evidence>
<dbReference type="VEuPathDB" id="FungiDB:H257_17699"/>
<sequence>MSNATQFKFSTVMAATRDEAACTAWCMQVVFQVEEDVSVIREGHDLERDKVAMPSCLLRFHRAQHEVSIVLRTIQTSTSILQGGAADVCMGLAQVARERSLKICRN</sequence>
<protein>
    <submittedName>
        <fullName evidence="1">Uncharacterized protein</fullName>
    </submittedName>
</protein>
<evidence type="ECO:0000313" key="2">
    <source>
        <dbReference type="Proteomes" id="UP000469452"/>
    </source>
</evidence>
<accession>A0A6A5AJ68</accession>
<comment type="caution">
    <text evidence="1">The sequence shown here is derived from an EMBL/GenBank/DDBJ whole genome shotgun (WGS) entry which is preliminary data.</text>
</comment>
<name>A0A6A5AJ68_APHAT</name>
<dbReference type="EMBL" id="VJMI01012776">
    <property type="protein sequence ID" value="KAF0749353.1"/>
    <property type="molecule type" value="Genomic_DNA"/>
</dbReference>
<gene>
    <name evidence="1" type="ORF">AaE_007068</name>
</gene>
<reference evidence="1 2" key="1">
    <citation type="submission" date="2019-06" db="EMBL/GenBank/DDBJ databases">
        <title>Genomics analysis of Aphanomyces spp. identifies a new class of oomycete effector associated with host adaptation.</title>
        <authorList>
            <person name="Gaulin E."/>
        </authorList>
    </citation>
    <scope>NUCLEOTIDE SEQUENCE [LARGE SCALE GENOMIC DNA]</scope>
    <source>
        <strain evidence="1 2">E</strain>
    </source>
</reference>
<proteinExistence type="predicted"/>